<feature type="transmembrane region" description="Helical" evidence="1">
    <location>
        <begin position="7"/>
        <end position="28"/>
    </location>
</feature>
<sequence>MSIAIALLLPAFFASMSIGWAIFVGIIWCDVVAAVLTKFVFGGADAPWSMLLGFNLVYAVVAVLVFAAFAADPLQAKRAVRA</sequence>
<protein>
    <submittedName>
        <fullName evidence="2">Uncharacterized protein</fullName>
    </submittedName>
</protein>
<accession>Q0G7Y1</accession>
<dbReference type="Proteomes" id="UP000004310">
    <property type="component" value="Unassembled WGS sequence"/>
</dbReference>
<keyword evidence="3" id="KW-1185">Reference proteome</keyword>
<organism evidence="2 3">
    <name type="scientific">Fulvimarina pelagi HTCC2506</name>
    <dbReference type="NCBI Taxonomy" id="314231"/>
    <lineage>
        <taxon>Bacteria</taxon>
        <taxon>Pseudomonadati</taxon>
        <taxon>Pseudomonadota</taxon>
        <taxon>Alphaproteobacteria</taxon>
        <taxon>Hyphomicrobiales</taxon>
        <taxon>Aurantimonadaceae</taxon>
        <taxon>Fulvimarina</taxon>
    </lineage>
</organism>
<evidence type="ECO:0000313" key="3">
    <source>
        <dbReference type="Proteomes" id="UP000004310"/>
    </source>
</evidence>
<feature type="transmembrane region" description="Helical" evidence="1">
    <location>
        <begin position="48"/>
        <end position="71"/>
    </location>
</feature>
<dbReference type="STRING" id="217511.GCA_001463845_01623"/>
<keyword evidence="1" id="KW-1133">Transmembrane helix</keyword>
<reference evidence="2 3" key="1">
    <citation type="journal article" date="2010" name="J. Bacteriol.">
        <title>Genome sequence of Fulvimarina pelagi HTCC2506T, a Mn(II)-oxidizing alphaproteobacterium possessing an aerobic anoxygenic photosynthetic gene cluster and Xanthorhodopsin.</title>
        <authorList>
            <person name="Kang I."/>
            <person name="Oh H.M."/>
            <person name="Lim S.I."/>
            <person name="Ferriera S."/>
            <person name="Giovannoni S.J."/>
            <person name="Cho J.C."/>
        </authorList>
    </citation>
    <scope>NUCLEOTIDE SEQUENCE [LARGE SCALE GENOMIC DNA]</scope>
    <source>
        <strain evidence="2 3">HTCC2506</strain>
    </source>
</reference>
<proteinExistence type="predicted"/>
<keyword evidence="1" id="KW-0812">Transmembrane</keyword>
<gene>
    <name evidence="2" type="ORF">FP2506_05326</name>
</gene>
<comment type="caution">
    <text evidence="2">The sequence shown here is derived from an EMBL/GenBank/DDBJ whole genome shotgun (WGS) entry which is preliminary data.</text>
</comment>
<evidence type="ECO:0000256" key="1">
    <source>
        <dbReference type="SAM" id="Phobius"/>
    </source>
</evidence>
<dbReference type="HOGENOM" id="CLU_2553344_0_0_5"/>
<dbReference type="EMBL" id="AATP01000001">
    <property type="protein sequence ID" value="EAU42233.1"/>
    <property type="molecule type" value="Genomic_DNA"/>
</dbReference>
<dbReference type="AlphaFoldDB" id="Q0G7Y1"/>
<name>Q0G7Y1_9HYPH</name>
<keyword evidence="1" id="KW-0472">Membrane</keyword>
<evidence type="ECO:0000313" key="2">
    <source>
        <dbReference type="EMBL" id="EAU42233.1"/>
    </source>
</evidence>